<comment type="caution">
    <text evidence="7">The sequence shown here is derived from an EMBL/GenBank/DDBJ whole genome shotgun (WGS) entry which is preliminary data.</text>
</comment>
<evidence type="ECO:0000256" key="6">
    <source>
        <dbReference type="SAM" id="MobiDB-lite"/>
    </source>
</evidence>
<keyword evidence="5" id="KW-0694">RNA-binding</keyword>
<comment type="subunit">
    <text evidence="5">Part of the 50S ribosomal subunit.</text>
</comment>
<evidence type="ECO:0000256" key="1">
    <source>
        <dbReference type="ARBA" id="ARBA00010528"/>
    </source>
</evidence>
<dbReference type="InterPro" id="IPR013005">
    <property type="entry name" value="Ribosomal_uL4-like"/>
</dbReference>
<organism evidence="7 8">
    <name type="scientific">Marinoscillum furvescens DSM 4134</name>
    <dbReference type="NCBI Taxonomy" id="1122208"/>
    <lineage>
        <taxon>Bacteria</taxon>
        <taxon>Pseudomonadati</taxon>
        <taxon>Bacteroidota</taxon>
        <taxon>Cytophagia</taxon>
        <taxon>Cytophagales</taxon>
        <taxon>Reichenbachiellaceae</taxon>
        <taxon>Marinoscillum</taxon>
    </lineage>
</organism>
<dbReference type="GO" id="GO:1990904">
    <property type="term" value="C:ribonucleoprotein complex"/>
    <property type="evidence" value="ECO:0007669"/>
    <property type="project" value="UniProtKB-KW"/>
</dbReference>
<dbReference type="RefSeq" id="WP_115868026.1">
    <property type="nucleotide sequence ID" value="NZ_QREG01000008.1"/>
</dbReference>
<dbReference type="GO" id="GO:0019843">
    <property type="term" value="F:rRNA binding"/>
    <property type="evidence" value="ECO:0007669"/>
    <property type="project" value="UniProtKB-UniRule"/>
</dbReference>
<comment type="similarity">
    <text evidence="1 5">Belongs to the universal ribosomal protein uL4 family.</text>
</comment>
<evidence type="ECO:0000256" key="5">
    <source>
        <dbReference type="HAMAP-Rule" id="MF_01328"/>
    </source>
</evidence>
<dbReference type="HAMAP" id="MF_01328_B">
    <property type="entry name" value="Ribosomal_uL4_B"/>
    <property type="match status" value="1"/>
</dbReference>
<dbReference type="NCBIfam" id="TIGR03953">
    <property type="entry name" value="rplD_bact"/>
    <property type="match status" value="1"/>
</dbReference>
<dbReference type="GO" id="GO:0003735">
    <property type="term" value="F:structural constituent of ribosome"/>
    <property type="evidence" value="ECO:0007669"/>
    <property type="project" value="InterPro"/>
</dbReference>
<dbReference type="PANTHER" id="PTHR10746">
    <property type="entry name" value="50S RIBOSOMAL PROTEIN L4"/>
    <property type="match status" value="1"/>
</dbReference>
<evidence type="ECO:0000256" key="4">
    <source>
        <dbReference type="ARBA" id="ARBA00035244"/>
    </source>
</evidence>
<proteinExistence type="inferred from homology"/>
<dbReference type="PANTHER" id="PTHR10746:SF6">
    <property type="entry name" value="LARGE RIBOSOMAL SUBUNIT PROTEIN UL4M"/>
    <property type="match status" value="1"/>
</dbReference>
<evidence type="ECO:0000313" key="7">
    <source>
        <dbReference type="EMBL" id="RED99495.1"/>
    </source>
</evidence>
<reference evidence="7 8" key="1">
    <citation type="submission" date="2018-07" db="EMBL/GenBank/DDBJ databases">
        <title>Genomic Encyclopedia of Type Strains, Phase IV (KMG-IV): sequencing the most valuable type-strain genomes for metagenomic binning, comparative biology and taxonomic classification.</title>
        <authorList>
            <person name="Goeker M."/>
        </authorList>
    </citation>
    <scope>NUCLEOTIDE SEQUENCE [LARGE SCALE GENOMIC DNA]</scope>
    <source>
        <strain evidence="7 8">DSM 4134</strain>
    </source>
</reference>
<evidence type="ECO:0000256" key="3">
    <source>
        <dbReference type="ARBA" id="ARBA00023274"/>
    </source>
</evidence>
<dbReference type="Gene3D" id="3.40.1370.10">
    <property type="match status" value="1"/>
</dbReference>
<comment type="function">
    <text evidence="5">Forms part of the polypeptide exit tunnel.</text>
</comment>
<protein>
    <recommendedName>
        <fullName evidence="4 5">Large ribosomal subunit protein uL4</fullName>
    </recommendedName>
</protein>
<dbReference type="AlphaFoldDB" id="A0A3D9L5A2"/>
<dbReference type="InterPro" id="IPR023574">
    <property type="entry name" value="Ribosomal_uL4_dom_sf"/>
</dbReference>
<gene>
    <name evidence="5" type="primary">rplD</name>
    <name evidence="7" type="ORF">C7460_108111</name>
</gene>
<feature type="region of interest" description="Disordered" evidence="6">
    <location>
        <begin position="46"/>
        <end position="78"/>
    </location>
</feature>
<keyword evidence="3 5" id="KW-0687">Ribonucleoprotein</keyword>
<name>A0A3D9L5A2_MARFU</name>
<keyword evidence="5" id="KW-0699">rRNA-binding</keyword>
<dbReference type="Proteomes" id="UP000256779">
    <property type="component" value="Unassembled WGS sequence"/>
</dbReference>
<dbReference type="GO" id="GO:0005840">
    <property type="term" value="C:ribosome"/>
    <property type="evidence" value="ECO:0007669"/>
    <property type="project" value="UniProtKB-KW"/>
</dbReference>
<dbReference type="SUPFAM" id="SSF52166">
    <property type="entry name" value="Ribosomal protein L4"/>
    <property type="match status" value="1"/>
</dbReference>
<dbReference type="OrthoDB" id="9803201at2"/>
<sequence>MKLSVFNIKGEETGREVSLDEKVFGIEPNEHAVYLEVKQFLANKRQGTHKVKTRNEVTGSTKKIKKQKGTGTARAGSIKSPIFRGGGTMFGPEPRDYSFKLNKKMKQLAKKSALSSKLKDKQIKVLEDFKLDAPKTKDFVQILESLKLSDKKSLIIFAEGNQNVYLSSRNIQNTKISTADEISTYDLVNADELVLIEGSVELIQKRLN</sequence>
<accession>A0A3D9L5A2</accession>
<dbReference type="Pfam" id="PF00573">
    <property type="entry name" value="Ribosomal_L4"/>
    <property type="match status" value="1"/>
</dbReference>
<evidence type="ECO:0000256" key="2">
    <source>
        <dbReference type="ARBA" id="ARBA00022980"/>
    </source>
</evidence>
<keyword evidence="8" id="KW-1185">Reference proteome</keyword>
<evidence type="ECO:0000313" key="8">
    <source>
        <dbReference type="Proteomes" id="UP000256779"/>
    </source>
</evidence>
<dbReference type="InterPro" id="IPR002136">
    <property type="entry name" value="Ribosomal_uL4"/>
</dbReference>
<dbReference type="EMBL" id="QREG01000008">
    <property type="protein sequence ID" value="RED99495.1"/>
    <property type="molecule type" value="Genomic_DNA"/>
</dbReference>
<keyword evidence="2 5" id="KW-0689">Ribosomal protein</keyword>
<dbReference type="GO" id="GO:0006412">
    <property type="term" value="P:translation"/>
    <property type="evidence" value="ECO:0007669"/>
    <property type="project" value="UniProtKB-UniRule"/>
</dbReference>
<comment type="function">
    <text evidence="5">One of the primary rRNA binding proteins, this protein initially binds near the 5'-end of the 23S rRNA. It is important during the early stages of 50S assembly. It makes multiple contacts with different domains of the 23S rRNA in the assembled 50S subunit and ribosome.</text>
</comment>